<comment type="pathway">
    <text evidence="1 7">Carbohydrate degradation; pentose phosphate pathway; D-ribulose 5-phosphate from D-glucose 6-phosphate (oxidative stage): step 1/3.</text>
</comment>
<dbReference type="GO" id="GO:0005829">
    <property type="term" value="C:cytosol"/>
    <property type="evidence" value="ECO:0007669"/>
    <property type="project" value="TreeGrafter"/>
</dbReference>
<gene>
    <name evidence="7 10" type="primary">zwf</name>
    <name evidence="10" type="ORF">MM817_02274</name>
</gene>
<dbReference type="InterPro" id="IPR001282">
    <property type="entry name" value="G6P_DH"/>
</dbReference>
<feature type="binding site" evidence="7">
    <location>
        <position position="237"/>
    </location>
    <ligand>
        <name>substrate</name>
    </ligand>
</feature>
<feature type="binding site" evidence="7">
    <location>
        <position position="342"/>
    </location>
    <ligand>
        <name>substrate</name>
    </ligand>
</feature>
<keyword evidence="3 7" id="KW-0313">Glucose metabolism</keyword>
<dbReference type="GO" id="GO:0006006">
    <property type="term" value="P:glucose metabolic process"/>
    <property type="evidence" value="ECO:0007669"/>
    <property type="project" value="UniProtKB-KW"/>
</dbReference>
<proteinExistence type="inferred from homology"/>
<dbReference type="InterPro" id="IPR022675">
    <property type="entry name" value="G6P_DH_C"/>
</dbReference>
<dbReference type="InterPro" id="IPR019796">
    <property type="entry name" value="G6P_DH_AS"/>
</dbReference>
<evidence type="ECO:0000256" key="5">
    <source>
        <dbReference type="ARBA" id="ARBA00023002"/>
    </source>
</evidence>
<comment type="function">
    <text evidence="7">Catalyzes the oxidation of glucose 6-phosphate to 6-phosphogluconolactone.</text>
</comment>
<organism evidence="10 11">
    <name type="scientific">Sulfoacidibacillus ferrooxidans</name>
    <dbReference type="NCBI Taxonomy" id="2005001"/>
    <lineage>
        <taxon>Bacteria</taxon>
        <taxon>Bacillati</taxon>
        <taxon>Bacillota</taxon>
        <taxon>Bacilli</taxon>
        <taxon>Bacillales</taxon>
        <taxon>Alicyclobacillaceae</taxon>
        <taxon>Sulfoacidibacillus</taxon>
    </lineage>
</organism>
<dbReference type="InterPro" id="IPR022674">
    <property type="entry name" value="G6P_DH_NAD-bd"/>
</dbReference>
<feature type="binding site" evidence="7">
    <location>
        <begin position="10"/>
        <end position="17"/>
    </location>
    <ligand>
        <name>NADP(+)</name>
        <dbReference type="ChEBI" id="CHEBI:58349"/>
    </ligand>
</feature>
<feature type="binding site" evidence="7">
    <location>
        <position position="180"/>
    </location>
    <ligand>
        <name>substrate</name>
    </ligand>
</feature>
<feature type="binding site" evidence="7">
    <location>
        <position position="347"/>
    </location>
    <ligand>
        <name>substrate</name>
    </ligand>
</feature>
<keyword evidence="6 7" id="KW-0119">Carbohydrate metabolism</keyword>
<feature type="binding site" evidence="7">
    <location>
        <position position="150"/>
    </location>
    <ligand>
        <name>NADP(+)</name>
        <dbReference type="ChEBI" id="CHEBI:58349"/>
    </ligand>
</feature>
<evidence type="ECO:0000313" key="10">
    <source>
        <dbReference type="EMBL" id="MCI0183982.1"/>
    </source>
</evidence>
<sequence length="484" mass="55792">MDDQVFVLFGGSGDLAKRKIIPALYNLFLNDKLPHGFAILGLSRKSMTRESYQEFILSSIKEYSRHSSDDMGKTTTFIDHVYYLSFDACEPNDYQSLKTSLETIEENNYLPQNRIFYLSLAPDLFDQVALYLKEYSVTQSSGWCRLIIEKPFGHDMASASALNERISSAFQEHEVFRIDHYLGKEMVQNIEVLRFANSIFEPLWNNRYISNVQITSSELVGVEKRFDYYERAGALRDMVQNHMLQLLMMVAMEPPSRLNTEAVRDEKVKVLRSLRKFTSSDVTKHIVRGQYASGNMDKHSVVGYLDEMGIDPQSTTETFIAAKVFVDNFRWAGVPFFIRTGKRLDKKETKIVIEFKNLPERLYFNQNGKLLTNLLTIHVHPTEGISLQLNGKNPEQDGVVSPISIDFSQETKDLPESYERLIFDAMRNDSTFFTRWDEVKLAWKWIDPISQSFADGHPLYTYEAGSSGPKEADELIQTDGHTWW</sequence>
<evidence type="ECO:0000256" key="3">
    <source>
        <dbReference type="ARBA" id="ARBA00022526"/>
    </source>
</evidence>
<keyword evidence="4 7" id="KW-0521">NADP</keyword>
<feature type="domain" description="Glucose-6-phosphate dehydrogenase NAD-binding" evidence="8">
    <location>
        <begin position="7"/>
        <end position="189"/>
    </location>
</feature>
<feature type="binding site" evidence="7">
    <location>
        <position position="218"/>
    </location>
    <ligand>
        <name>substrate</name>
    </ligand>
</feature>
<evidence type="ECO:0000256" key="2">
    <source>
        <dbReference type="ARBA" id="ARBA00009975"/>
    </source>
</evidence>
<name>A0A9X1VDA1_9BACL</name>
<feature type="active site" description="Proton acceptor" evidence="7">
    <location>
        <position position="242"/>
    </location>
</feature>
<dbReference type="EMBL" id="JALBUF010000007">
    <property type="protein sequence ID" value="MCI0183982.1"/>
    <property type="molecule type" value="Genomic_DNA"/>
</dbReference>
<dbReference type="Gene3D" id="3.30.360.10">
    <property type="entry name" value="Dihydrodipicolinate Reductase, domain 2"/>
    <property type="match status" value="1"/>
</dbReference>
<dbReference type="PIRSF" id="PIRSF000110">
    <property type="entry name" value="G6PD"/>
    <property type="match status" value="1"/>
</dbReference>
<feature type="domain" description="Glucose-6-phosphate dehydrogenase C-terminal" evidence="9">
    <location>
        <begin position="192"/>
        <end position="484"/>
    </location>
</feature>
<dbReference type="HAMAP" id="MF_00966">
    <property type="entry name" value="G6PD"/>
    <property type="match status" value="1"/>
</dbReference>
<evidence type="ECO:0000256" key="1">
    <source>
        <dbReference type="ARBA" id="ARBA00004937"/>
    </source>
</evidence>
<dbReference type="GO" id="GO:0050661">
    <property type="term" value="F:NADP binding"/>
    <property type="evidence" value="ECO:0007669"/>
    <property type="project" value="UniProtKB-UniRule"/>
</dbReference>
<dbReference type="PANTHER" id="PTHR23429:SF0">
    <property type="entry name" value="GLUCOSE-6-PHOSPHATE 1-DEHYDROGENASE"/>
    <property type="match status" value="1"/>
</dbReference>
<dbReference type="Pfam" id="PF02781">
    <property type="entry name" value="G6PD_C"/>
    <property type="match status" value="1"/>
</dbReference>
<comment type="catalytic activity">
    <reaction evidence="7">
        <text>D-glucose 6-phosphate + NADP(+) = 6-phospho-D-glucono-1,5-lactone + NADPH + H(+)</text>
        <dbReference type="Rhea" id="RHEA:15841"/>
        <dbReference type="ChEBI" id="CHEBI:15378"/>
        <dbReference type="ChEBI" id="CHEBI:57783"/>
        <dbReference type="ChEBI" id="CHEBI:57955"/>
        <dbReference type="ChEBI" id="CHEBI:58349"/>
        <dbReference type="ChEBI" id="CHEBI:61548"/>
        <dbReference type="EC" id="1.1.1.49"/>
    </reaction>
</comment>
<keyword evidence="11" id="KW-1185">Reference proteome</keyword>
<comment type="similarity">
    <text evidence="2 7">Belongs to the glucose-6-phosphate dehydrogenase family.</text>
</comment>
<dbReference type="PANTHER" id="PTHR23429">
    <property type="entry name" value="GLUCOSE-6-PHOSPHATE 1-DEHYDROGENASE G6PD"/>
    <property type="match status" value="1"/>
</dbReference>
<dbReference type="InterPro" id="IPR036291">
    <property type="entry name" value="NAD(P)-bd_dom_sf"/>
</dbReference>
<accession>A0A9X1VDA1</accession>
<dbReference type="GO" id="GO:0004345">
    <property type="term" value="F:glucose-6-phosphate dehydrogenase activity"/>
    <property type="evidence" value="ECO:0007669"/>
    <property type="project" value="UniProtKB-UniRule"/>
</dbReference>
<evidence type="ECO:0000259" key="8">
    <source>
        <dbReference type="Pfam" id="PF00479"/>
    </source>
</evidence>
<evidence type="ECO:0000313" key="11">
    <source>
        <dbReference type="Proteomes" id="UP001139263"/>
    </source>
</evidence>
<dbReference type="NCBIfam" id="TIGR00871">
    <property type="entry name" value="zwf"/>
    <property type="match status" value="1"/>
</dbReference>
<feature type="binding site" evidence="7">
    <location>
        <position position="184"/>
    </location>
    <ligand>
        <name>substrate</name>
    </ligand>
</feature>
<dbReference type="EC" id="1.1.1.49" evidence="7"/>
<comment type="caution">
    <text evidence="7">Lacks conserved residue(s) required for the propagation of feature annotation.</text>
</comment>
<dbReference type="SUPFAM" id="SSF55347">
    <property type="entry name" value="Glyceraldehyde-3-phosphate dehydrogenase-like, C-terminal domain"/>
    <property type="match status" value="1"/>
</dbReference>
<dbReference type="Proteomes" id="UP001139263">
    <property type="component" value="Unassembled WGS sequence"/>
</dbReference>
<dbReference type="Gene3D" id="3.40.50.720">
    <property type="entry name" value="NAD(P)-binding Rossmann-like Domain"/>
    <property type="match status" value="1"/>
</dbReference>
<evidence type="ECO:0000256" key="7">
    <source>
        <dbReference type="HAMAP-Rule" id="MF_00966"/>
    </source>
</evidence>
<evidence type="ECO:0000256" key="6">
    <source>
        <dbReference type="ARBA" id="ARBA00023277"/>
    </source>
</evidence>
<evidence type="ECO:0000259" key="9">
    <source>
        <dbReference type="Pfam" id="PF02781"/>
    </source>
</evidence>
<feature type="binding site" evidence="7">
    <location>
        <position position="44"/>
    </location>
    <ligand>
        <name>NADP(+)</name>
        <dbReference type="ChEBI" id="CHEBI:58349"/>
    </ligand>
</feature>
<dbReference type="PROSITE" id="PS00069">
    <property type="entry name" value="G6P_DEHYDROGENASE"/>
    <property type="match status" value="1"/>
</dbReference>
<evidence type="ECO:0000256" key="4">
    <source>
        <dbReference type="ARBA" id="ARBA00022857"/>
    </source>
</evidence>
<keyword evidence="5 7" id="KW-0560">Oxidoreductase</keyword>
<dbReference type="SUPFAM" id="SSF51735">
    <property type="entry name" value="NAD(P)-binding Rossmann-fold domains"/>
    <property type="match status" value="1"/>
</dbReference>
<dbReference type="PRINTS" id="PR00079">
    <property type="entry name" value="G6PDHDRGNASE"/>
</dbReference>
<dbReference type="AlphaFoldDB" id="A0A9X1VDA1"/>
<reference evidence="10" key="1">
    <citation type="submission" date="2022-03" db="EMBL/GenBank/DDBJ databases">
        <title>Draft Genome Sequence of Firmicute Strain S0AB, a Heterotrophic Iron/Sulfur-Oxidizing Extreme Acidophile.</title>
        <authorList>
            <person name="Vergara E."/>
            <person name="Pakostova E."/>
            <person name="Johnson D.B."/>
            <person name="Holmes D.S."/>
        </authorList>
    </citation>
    <scope>NUCLEOTIDE SEQUENCE</scope>
    <source>
        <strain evidence="10">S0AB</strain>
    </source>
</reference>
<dbReference type="Pfam" id="PF00479">
    <property type="entry name" value="G6PD_N"/>
    <property type="match status" value="1"/>
</dbReference>
<comment type="caution">
    <text evidence="10">The sequence shown here is derived from an EMBL/GenBank/DDBJ whole genome shotgun (WGS) entry which is preliminary data.</text>
</comment>
<protein>
    <recommendedName>
        <fullName evidence="7">Glucose-6-phosphate 1-dehydrogenase</fullName>
        <shortName evidence="7">G6PD</shortName>
        <ecNumber evidence="7">1.1.1.49</ecNumber>
    </recommendedName>
</protein>
<dbReference type="GO" id="GO:0009051">
    <property type="term" value="P:pentose-phosphate shunt, oxidative branch"/>
    <property type="evidence" value="ECO:0007669"/>
    <property type="project" value="TreeGrafter"/>
</dbReference>